<keyword evidence="1" id="KW-0328">Glycosyltransferase</keyword>
<gene>
    <name evidence="8" type="ORF">GRI43_12920</name>
</gene>
<dbReference type="InterPro" id="IPR033432">
    <property type="entry name" value="GH94_catalytic"/>
</dbReference>
<dbReference type="InterPro" id="IPR019282">
    <property type="entry name" value="Glycoamylase-like_cons_dom"/>
</dbReference>
<feature type="transmembrane region" description="Helical" evidence="4">
    <location>
        <begin position="344"/>
        <end position="368"/>
    </location>
</feature>
<keyword evidence="2" id="KW-0808">Transferase</keyword>
<dbReference type="Pfam" id="PF17167">
    <property type="entry name" value="Glyco_hydro_94"/>
    <property type="match status" value="1"/>
</dbReference>
<dbReference type="SMART" id="SM01068">
    <property type="entry name" value="CBM_X"/>
    <property type="match status" value="2"/>
</dbReference>
<dbReference type="Gene3D" id="2.60.420.10">
    <property type="entry name" value="Maltose phosphorylase, domain 3"/>
    <property type="match status" value="1"/>
</dbReference>
<dbReference type="OrthoDB" id="9769991at2"/>
<feature type="transmembrane region" description="Helical" evidence="4">
    <location>
        <begin position="315"/>
        <end position="338"/>
    </location>
</feature>
<dbReference type="SUPFAM" id="SSF48208">
    <property type="entry name" value="Six-hairpin glycosidases"/>
    <property type="match status" value="1"/>
</dbReference>
<dbReference type="Gene3D" id="1.50.10.10">
    <property type="match status" value="1"/>
</dbReference>
<dbReference type="Pfam" id="PF10091">
    <property type="entry name" value="Glycoamylase"/>
    <property type="match status" value="1"/>
</dbReference>
<keyword evidence="4" id="KW-1133">Transmembrane helix</keyword>
<sequence length="2747" mass="303486">MNAPSDTGSPLVLAARELAARHRISRAPPGRIDLWQKIAEARQWLDEARLACVTPPPAAGKAAEWLLDNDYQVHRALRQIDQDLPGGFYNQLPALADHGGGEPRIFAVTHEFLRAGHLQISLAGAVRFVAAYQEDRPLTMGELWAFPTMLRIACIEILADALDPLLEGSVRLRFTPSSAAREPQSLDPTERVARAISILGVVAAIPWKEFFDRTSLVEQCLGGDPSGHYQAMDFETRDRYRGAVEEMARAGNCDEIEVSLAAIDRASRAGASDVERHVGYWLVDAGRHELERELCVSISSRERARRLVLARPGRFYSAGILLAGVGALILPALYLMFVGASFEGWVGAMAASLIPASVLAITMVHWVITRSLPPATLAKLDCRKALPPEAKTFVVVPVVIGSTAEISSLAEQMETHWLANSDPQLHVALLADLVDAPQEEMPTDREIVDGLVSAVRHLNRRHGTDGAKPFHLLLRPRQYSAGEGCWMAWERKRGKLEQFNRLLVDDDWSAFSLHEGATAALRKVRFVVTVDADTLLPSGSVGKLVGTLAHPLNRPYLDRATGRVIRGYSLVQPRVEISPHAGIRSLFARLFTGETAIDIYSRAVSDVYQDLFGAGIFVGKGIYDVRAFHASVDGRVPENRILSHDLFEGALGRAALATDIVLYEGFPASYPEYARRLHRWIRGDWQLLAWLWPKVPGGDGKMQRSTISGIDRWKMLDNLRRSMVAPGLLVLALAGWFALPGSPWFWTALVVLAPGWQLFTDVISGLARGRRVGASYGLLARLSDQAGRWLLAIVYLPHEALLSLHAIGVTLWRNFVSHRHLLQWTAAAHVAARLRQGSPRSIIWHEMWMGSALSLAIFAVLIWLRPAGLAVATPLLALWIAAPEIAYWTSRPRRTGVRPLAEGDVEYLRLLARRTWYFFERFAGPEDNWLPPDNYQGPPHEEIGHRTSPTNIGMLLLSTAAAWDMGYVGRAELAARGRNVFDAMARLDRYRGHFYNWYETRHLRPLEPRYVSTVDSGNLAVSLIAFAETLREASNHAELEAQRWTGLGDLFALLDEACESLSGSAKLRAIIADCRELCGARSNAGANADAGAGADDEIALIGWLRETALPMIEAEAESVADHVSDTLPEELRDLFVWLDRLLHHVNEMNRDMGSADELAAELKQQADEAIALAWSMDFAWLYDEERRLFFIGYNISASRIDTHHYDLLASEARLASFFAIAKGDVPIEHWFHLQRPVTRGPGGLSLLSWNGSMFEYLMPRLLLRGEPETLLGESERVAVEIQMRHGREHDLPWGVSESAYGERDPEHRYRYQAFGTPGLGLKRGLARDQVIAPYASALALAILPGDATANLRRLSSMGAEKRYGMWEALDFTPDRAPASARFAPVVAYMAHHQGMILCAIGNLLTDDRMVERFARDPQMRLVSLLLSERVPHEIPPEIERLETLEPAEEAVQVEAVVPWEPIQTPFPQAHVMGNGRLSCWISESGGGTLRWQGQSLSRFVADATRDADGMWIYLQDMDSGELWSATRQPTGAVPQEYRVIFQPHLAEFHRRDHGIDVRLEVGVGSGDDLEIRRLTIVNESGRPRRLRLTSYAEIVLAPPLEDERHPAFSKLFVGGEFIPRIGGVMFNRRPKSPKEAPAVLVQFAIDANGPIEDLNYEMDRGMFIGRGRTLKDPLGASRELKRSAGLTLDPVSALQCEVSIDAGERTVLCFVTVAAASRSTALEVAARHSTLSAMEWVLGDAATETARVLGRTRLSPAMLPQVQSLGSLMVYPHAALRALPDKIERNRFGQSGLWGLALSGDLPILLLRSDGIGQRLIPLLAAAHNYWRHAGLPVDLVILQTSGSTYVEPIRDDLMELLREAGASEMLGRKGGIHLLFADQSGPDMVRMLEAMAWAVIDDNGGSIADQIARAHVPGKLPPPIIPSLAESAADPATRSQQDYLLFANHAGGFSADGREYVINHNGVEPTPAPWANVLANDEFGTLVTETGGGFTWAINSGEHRLTPWTNDPVTDRQTEALYLRDEETVAVWSVTPAPCGQGEDCEIRHGAGYSKWQKNARGIEHEQTVSVAPDAPVKLVRLRLSNTGPRHRRLTATYYAEWLLGSLPSVERRHVFCRFDDSAQTVLARSTWNAEFAGRAAFLTATRDAHGHSCDREEFLGREGDLRAPAALGRWGLGGPGIAGQDACAAYQVHIDLKPGETTEVVFILGEAADEDAAIALAREWRTGERAHMAETAQIERWNDLLGRVTVETPDPAFDLMINRWLIYQSLSSRILARTGFYQASGAIGFRDQLQDVLALLHHEPARARAHILTCAAHQFEEGDVLHWWHPPSGRGVRTRFSDDLLWLPYATGTYVRATGDESILRETVPFLSAPPLSAEEHDRYAQFERTEPGAPLIDHLERAMERVRLGANGLPLMGTGDWNDGMDRVGDEGHGESVWLAWFASVTARHLADLERRLGRQRDADHWSDRADMLLRNAEEAGWDGGWYRRAYDDEGHALGSVEEPECRIDSISQSWAAFAGADPNRVERALASAQAELIDEEAGLARLLWPPFDKGLRDPGYIRAYPPGLRENGGQYSHAAAWLGLALARSGKSDAALDIFHMICPVRRTSSEAGAKLYRLEPYVTAGDIASAPPHRGRGGWSWYTGAASWTWRLGVEGLLGINLIGGKVRINPSLPADWPGYRATLRRDDASITISVERQGAGPSKEVTVDGKDHPQEEAIAFPPSGETRQVEIKLADPAKVVAGEQT</sequence>
<protein>
    <submittedName>
        <fullName evidence="8">Cellobiose phosphorylase</fullName>
    </submittedName>
</protein>
<dbReference type="InterPro" id="IPR010383">
    <property type="entry name" value="Glyco_hydrolase_94_b-supersand"/>
</dbReference>
<dbReference type="InterPro" id="IPR012341">
    <property type="entry name" value="6hp_glycosidase-like_sf"/>
</dbReference>
<evidence type="ECO:0000256" key="1">
    <source>
        <dbReference type="ARBA" id="ARBA00022676"/>
    </source>
</evidence>
<dbReference type="InterPro" id="IPR037820">
    <property type="entry name" value="GH94N_NdvB"/>
</dbReference>
<reference evidence="8 9" key="1">
    <citation type="submission" date="2019-12" db="EMBL/GenBank/DDBJ databases">
        <title>Genomic-based taxomic classification of the family Erythrobacteraceae.</title>
        <authorList>
            <person name="Xu L."/>
        </authorList>
    </citation>
    <scope>NUCLEOTIDE SEQUENCE [LARGE SCALE GENOMIC DNA]</scope>
    <source>
        <strain evidence="8 9">SW-109</strain>
    </source>
</reference>
<dbReference type="EMBL" id="WTYP01000002">
    <property type="protein sequence ID" value="MXP48291.1"/>
    <property type="molecule type" value="Genomic_DNA"/>
</dbReference>
<dbReference type="RefSeq" id="WP_160731487.1">
    <property type="nucleotide sequence ID" value="NZ_WTYP01000002.1"/>
</dbReference>
<feature type="region of interest" description="Disordered" evidence="3">
    <location>
        <begin position="2699"/>
        <end position="2727"/>
    </location>
</feature>
<dbReference type="InterPro" id="IPR037824">
    <property type="entry name" value="GH94N_2_NdvB"/>
</dbReference>
<dbReference type="PANTHER" id="PTHR37469">
    <property type="entry name" value="CELLOBIONIC ACID PHOSPHORYLASE-RELATED"/>
    <property type="match status" value="1"/>
</dbReference>
<proteinExistence type="predicted"/>
<dbReference type="InterPro" id="IPR011013">
    <property type="entry name" value="Gal_mutarotase_sf_dom"/>
</dbReference>
<feature type="transmembrane region" description="Helical" evidence="4">
    <location>
        <begin position="871"/>
        <end position="889"/>
    </location>
</feature>
<feature type="domain" description="Glycosyl hydrolase 94 supersandwich" evidence="5">
    <location>
        <begin position="1463"/>
        <end position="1729"/>
    </location>
</feature>
<dbReference type="Gene3D" id="1.50.10.140">
    <property type="match status" value="2"/>
</dbReference>
<dbReference type="InterPro" id="IPR052047">
    <property type="entry name" value="GH94_Enzymes"/>
</dbReference>
<feature type="transmembrane region" description="Helical" evidence="4">
    <location>
        <begin position="745"/>
        <end position="768"/>
    </location>
</feature>
<feature type="compositionally biased region" description="Basic and acidic residues" evidence="3">
    <location>
        <begin position="2707"/>
        <end position="2717"/>
    </location>
</feature>
<feature type="domain" description="Glycosyl hydrolase 94 catalytic" evidence="7">
    <location>
        <begin position="2239"/>
        <end position="2660"/>
    </location>
</feature>
<evidence type="ECO:0000256" key="3">
    <source>
        <dbReference type="SAM" id="MobiDB-lite"/>
    </source>
</evidence>
<evidence type="ECO:0000259" key="6">
    <source>
        <dbReference type="Pfam" id="PF10091"/>
    </source>
</evidence>
<feature type="domain" description="Glycosyl hydrolase 94 supersandwich" evidence="5">
    <location>
        <begin position="1955"/>
        <end position="2223"/>
    </location>
</feature>
<feature type="transmembrane region" description="Helical" evidence="4">
    <location>
        <begin position="789"/>
        <end position="812"/>
    </location>
</feature>
<organism evidence="8 9">
    <name type="scientific">Pontixanthobacter luteolus</name>
    <dbReference type="NCBI Taxonomy" id="295089"/>
    <lineage>
        <taxon>Bacteria</taxon>
        <taxon>Pseudomonadati</taxon>
        <taxon>Pseudomonadota</taxon>
        <taxon>Alphaproteobacteria</taxon>
        <taxon>Sphingomonadales</taxon>
        <taxon>Erythrobacteraceae</taxon>
        <taxon>Pontixanthobacter</taxon>
    </lineage>
</organism>
<evidence type="ECO:0000259" key="7">
    <source>
        <dbReference type="Pfam" id="PF17167"/>
    </source>
</evidence>
<dbReference type="InterPro" id="IPR008928">
    <property type="entry name" value="6-hairpin_glycosidase_sf"/>
</dbReference>
<dbReference type="Pfam" id="PF06165">
    <property type="entry name" value="GH94_b-supersand"/>
    <property type="match status" value="2"/>
</dbReference>
<dbReference type="PANTHER" id="PTHR37469:SF2">
    <property type="entry name" value="CELLOBIONIC ACID PHOSPHORYLASE"/>
    <property type="match status" value="1"/>
</dbReference>
<evidence type="ECO:0000256" key="2">
    <source>
        <dbReference type="ARBA" id="ARBA00022679"/>
    </source>
</evidence>
<keyword evidence="9" id="KW-1185">Reference proteome</keyword>
<name>A0A6I4V4J9_9SPHN</name>
<feature type="transmembrane region" description="Helical" evidence="4">
    <location>
        <begin position="842"/>
        <end position="864"/>
    </location>
</feature>
<accession>A0A6I4V4J9</accession>
<dbReference type="GO" id="GO:0030246">
    <property type="term" value="F:carbohydrate binding"/>
    <property type="evidence" value="ECO:0007669"/>
    <property type="project" value="InterPro"/>
</dbReference>
<dbReference type="SUPFAM" id="SSF74650">
    <property type="entry name" value="Galactose mutarotase-like"/>
    <property type="match status" value="2"/>
</dbReference>
<dbReference type="GO" id="GO:0005975">
    <property type="term" value="P:carbohydrate metabolic process"/>
    <property type="evidence" value="ECO:0007669"/>
    <property type="project" value="InterPro"/>
</dbReference>
<evidence type="ECO:0000313" key="8">
    <source>
        <dbReference type="EMBL" id="MXP48291.1"/>
    </source>
</evidence>
<evidence type="ECO:0000259" key="5">
    <source>
        <dbReference type="Pfam" id="PF06165"/>
    </source>
</evidence>
<feature type="transmembrane region" description="Helical" evidence="4">
    <location>
        <begin position="722"/>
        <end position="739"/>
    </location>
</feature>
<dbReference type="CDD" id="cd11753">
    <property type="entry name" value="GH94N_ChvB_NdvB_2_like"/>
    <property type="match status" value="1"/>
</dbReference>
<dbReference type="Gene3D" id="2.70.98.40">
    <property type="entry name" value="Glycoside hydrolase, family 65, N-terminal domain"/>
    <property type="match status" value="2"/>
</dbReference>
<evidence type="ECO:0000256" key="4">
    <source>
        <dbReference type="SAM" id="Phobius"/>
    </source>
</evidence>
<dbReference type="InterPro" id="IPR037018">
    <property type="entry name" value="GH65_N"/>
</dbReference>
<keyword evidence="4" id="KW-0812">Transmembrane</keyword>
<feature type="domain" description="Glycoamylase-like" evidence="6">
    <location>
        <begin position="1204"/>
        <end position="1406"/>
    </location>
</feature>
<comment type="caution">
    <text evidence="8">The sequence shown here is derived from an EMBL/GenBank/DDBJ whole genome shotgun (WGS) entry which is preliminary data.</text>
</comment>
<keyword evidence="4" id="KW-0472">Membrane</keyword>
<dbReference type="Proteomes" id="UP000471435">
    <property type="component" value="Unassembled WGS sequence"/>
</dbReference>
<evidence type="ECO:0000313" key="9">
    <source>
        <dbReference type="Proteomes" id="UP000471435"/>
    </source>
</evidence>
<dbReference type="GO" id="GO:0016757">
    <property type="term" value="F:glycosyltransferase activity"/>
    <property type="evidence" value="ECO:0007669"/>
    <property type="project" value="UniProtKB-KW"/>
</dbReference>
<dbReference type="CDD" id="cd11756">
    <property type="entry name" value="GH94N_ChvB_NdvB_1_like"/>
    <property type="match status" value="1"/>
</dbReference>